<dbReference type="FunFam" id="2.60.40.420:FF:000085">
    <property type="entry name" value="Multicopper oxidase, putative"/>
    <property type="match status" value="1"/>
</dbReference>
<dbReference type="KEGG" id="skr:BRX40_23150"/>
<dbReference type="RefSeq" id="WP_037491563.1">
    <property type="nucleotide sequence ID" value="NZ_CP018821.1"/>
</dbReference>
<name>A0A1L6JHN3_9SPHN</name>
<dbReference type="PROSITE" id="PS51318">
    <property type="entry name" value="TAT"/>
    <property type="match status" value="1"/>
</dbReference>
<dbReference type="SUPFAM" id="SSF49503">
    <property type="entry name" value="Cupredoxins"/>
    <property type="match status" value="3"/>
</dbReference>
<dbReference type="PROSITE" id="PS00079">
    <property type="entry name" value="MULTICOPPER_OXIDASE1"/>
    <property type="match status" value="1"/>
</dbReference>
<dbReference type="Pfam" id="PF00394">
    <property type="entry name" value="Cu-oxidase"/>
    <property type="match status" value="1"/>
</dbReference>
<reference evidence="6" key="1">
    <citation type="submission" date="2016-12" db="EMBL/GenBank/DDBJ databases">
        <title>Whole genome sequencing of Sphingomonas koreensis.</title>
        <authorList>
            <person name="Conlan S."/>
            <person name="Thomas P.J."/>
            <person name="Mullikin J."/>
            <person name="Palmore T.N."/>
            <person name="Frank K.M."/>
            <person name="Segre J.A."/>
        </authorList>
    </citation>
    <scope>NUCLEOTIDE SEQUENCE</scope>
    <source>
        <strain evidence="6">ABOJV</strain>
        <plasmid evidence="6">tig00000001</plasmid>
    </source>
</reference>
<dbReference type="Pfam" id="PF07731">
    <property type="entry name" value="Cu-oxidase_2"/>
    <property type="match status" value="1"/>
</dbReference>
<keyword evidence="8" id="KW-1185">Reference proteome</keyword>
<dbReference type="InterPro" id="IPR011706">
    <property type="entry name" value="Cu-oxidase_C"/>
</dbReference>
<dbReference type="EMBL" id="CP018821">
    <property type="protein sequence ID" value="APR55476.1"/>
    <property type="molecule type" value="Genomic_DNA"/>
</dbReference>
<dbReference type="GO" id="GO:0016491">
    <property type="term" value="F:oxidoreductase activity"/>
    <property type="evidence" value="ECO:0007669"/>
    <property type="project" value="UniProtKB-KW"/>
</dbReference>
<geneLocation type="plasmid" evidence="6 8">
    <name>tig00000001</name>
</geneLocation>
<keyword evidence="1" id="KW-0479">Metal-binding</keyword>
<dbReference type="OrthoDB" id="9757546at2"/>
<dbReference type="AlphaFoldDB" id="A0A1L6JHN3"/>
<dbReference type="Pfam" id="PF07732">
    <property type="entry name" value="Cu-oxidase_3"/>
    <property type="match status" value="1"/>
</dbReference>
<feature type="domain" description="Plastocyanin-like" evidence="5">
    <location>
        <begin position="60"/>
        <end position="165"/>
    </location>
</feature>
<dbReference type="InterPro" id="IPR045087">
    <property type="entry name" value="Cu-oxidase_fam"/>
</dbReference>
<keyword evidence="2" id="KW-0560">Oxidoreductase</keyword>
<dbReference type="CDD" id="cd13861">
    <property type="entry name" value="CuRO_1_CumA_like"/>
    <property type="match status" value="1"/>
</dbReference>
<dbReference type="PANTHER" id="PTHR11709">
    <property type="entry name" value="MULTI-COPPER OXIDASE"/>
    <property type="match status" value="1"/>
</dbReference>
<dbReference type="GO" id="GO:0005507">
    <property type="term" value="F:copper ion binding"/>
    <property type="evidence" value="ECO:0007669"/>
    <property type="project" value="InterPro"/>
</dbReference>
<evidence type="ECO:0000256" key="1">
    <source>
        <dbReference type="ARBA" id="ARBA00022723"/>
    </source>
</evidence>
<accession>A0A1L6JHN3</accession>
<evidence type="ECO:0000313" key="7">
    <source>
        <dbReference type="EMBL" id="RSU97412.1"/>
    </source>
</evidence>
<dbReference type="Proteomes" id="UP000286681">
    <property type="component" value="Unassembled WGS sequence"/>
</dbReference>
<organism evidence="6 8">
    <name type="scientific">Sphingomonas koreensis</name>
    <dbReference type="NCBI Taxonomy" id="93064"/>
    <lineage>
        <taxon>Bacteria</taxon>
        <taxon>Pseudomonadati</taxon>
        <taxon>Pseudomonadota</taxon>
        <taxon>Alphaproteobacteria</taxon>
        <taxon>Sphingomonadales</taxon>
        <taxon>Sphingomonadaceae</taxon>
        <taxon>Sphingomonas</taxon>
    </lineage>
</organism>
<reference evidence="8" key="2">
    <citation type="submission" date="2016-12" db="EMBL/GenBank/DDBJ databases">
        <title>Whole genome sequencing of Sphingomonas sp. ABOJV.</title>
        <authorList>
            <person name="Conlan S."/>
            <person name="Thomas P.J."/>
            <person name="Mullikin J."/>
            <person name="Palmore T.N."/>
            <person name="Frank K.M."/>
            <person name="Segre J.A."/>
        </authorList>
    </citation>
    <scope>NUCLEOTIDE SEQUENCE [LARGE SCALE GENOMIC DNA]</scope>
    <source>
        <strain evidence="8">ABOJV</strain>
        <plasmid evidence="8">Plasmid tig00000001</plasmid>
    </source>
</reference>
<evidence type="ECO:0000259" key="5">
    <source>
        <dbReference type="Pfam" id="PF07732"/>
    </source>
</evidence>
<proteinExistence type="predicted"/>
<evidence type="ECO:0000256" key="2">
    <source>
        <dbReference type="ARBA" id="ARBA00023002"/>
    </source>
</evidence>
<dbReference type="InterPro" id="IPR006311">
    <property type="entry name" value="TAT_signal"/>
</dbReference>
<dbReference type="CDD" id="cd13906">
    <property type="entry name" value="CuRO_3_CumA_like"/>
    <property type="match status" value="1"/>
</dbReference>
<dbReference type="InterPro" id="IPR002355">
    <property type="entry name" value="Cu_oxidase_Cu_BS"/>
</dbReference>
<dbReference type="InterPro" id="IPR008972">
    <property type="entry name" value="Cupredoxin"/>
</dbReference>
<dbReference type="CDD" id="cd13885">
    <property type="entry name" value="CuRO_2_CumA_like"/>
    <property type="match status" value="1"/>
</dbReference>
<protein>
    <submittedName>
        <fullName evidence="6 7">Copper oxidase</fullName>
    </submittedName>
</protein>
<dbReference type="EMBL" id="QQWO01000037">
    <property type="protein sequence ID" value="RSU97412.1"/>
    <property type="molecule type" value="Genomic_DNA"/>
</dbReference>
<evidence type="ECO:0000313" key="6">
    <source>
        <dbReference type="EMBL" id="APR55476.1"/>
    </source>
</evidence>
<dbReference type="GO" id="GO:0030288">
    <property type="term" value="C:outer membrane-bounded periplasmic space"/>
    <property type="evidence" value="ECO:0007669"/>
    <property type="project" value="TreeGrafter"/>
</dbReference>
<evidence type="ECO:0000313" key="9">
    <source>
        <dbReference type="Proteomes" id="UP000286681"/>
    </source>
</evidence>
<feature type="domain" description="Plastocyanin-like" evidence="3">
    <location>
        <begin position="173"/>
        <end position="284"/>
    </location>
</feature>
<keyword evidence="6" id="KW-0614">Plasmid</keyword>
<gene>
    <name evidence="6" type="ORF">BRX40_23150</name>
    <name evidence="7" type="ORF">CA257_22995</name>
</gene>
<evidence type="ECO:0000259" key="3">
    <source>
        <dbReference type="Pfam" id="PF00394"/>
    </source>
</evidence>
<evidence type="ECO:0000313" key="8">
    <source>
        <dbReference type="Proteomes" id="UP000185161"/>
    </source>
</evidence>
<reference evidence="7 9" key="3">
    <citation type="submission" date="2018-07" db="EMBL/GenBank/DDBJ databases">
        <title>Genomic and Epidemiologic Investigation of an Indolent Hospital Outbreak.</title>
        <authorList>
            <person name="Johnson R.C."/>
            <person name="Deming C."/>
            <person name="Conlan S."/>
            <person name="Zellmer C.J."/>
            <person name="Michelin A.V."/>
            <person name="Lee-Lin S."/>
            <person name="Thomas P.J."/>
            <person name="Park M."/>
            <person name="Weingarten R.A."/>
            <person name="Less J."/>
            <person name="Dekker J.P."/>
            <person name="Frank K.M."/>
            <person name="Musser K.A."/>
            <person name="Mcquiston J.R."/>
            <person name="Henderson D.K."/>
            <person name="Lau A.F."/>
            <person name="Palmore T.N."/>
            <person name="Segre J.A."/>
        </authorList>
    </citation>
    <scope>NUCLEOTIDE SEQUENCE [LARGE SCALE GENOMIC DNA]</scope>
    <source>
        <strain evidence="7 9">SK-NIH.Env10_0317</strain>
    </source>
</reference>
<dbReference type="InterPro" id="IPR033138">
    <property type="entry name" value="Cu_oxidase_CS"/>
</dbReference>
<dbReference type="PROSITE" id="PS00080">
    <property type="entry name" value="MULTICOPPER_OXIDASE2"/>
    <property type="match status" value="1"/>
</dbReference>
<feature type="domain" description="Plastocyanin-like" evidence="4">
    <location>
        <begin position="376"/>
        <end position="477"/>
    </location>
</feature>
<dbReference type="PANTHER" id="PTHR11709:SF2">
    <property type="entry name" value="MULTICOPPER OXIDASE LPR1"/>
    <property type="match status" value="1"/>
</dbReference>
<dbReference type="GeneID" id="44135461"/>
<dbReference type="Proteomes" id="UP000185161">
    <property type="component" value="Plasmid tig00000001"/>
</dbReference>
<evidence type="ECO:0000259" key="4">
    <source>
        <dbReference type="Pfam" id="PF07731"/>
    </source>
</evidence>
<dbReference type="InterPro" id="IPR011707">
    <property type="entry name" value="Cu-oxidase-like_N"/>
</dbReference>
<sequence length="478" mass="52237">MHFEHLSNVERTWQVSRRGFMLGATATAAAAVTGCSRVAARAGDIQLAAKAGRARLLSDSTVSTAVFGYGGQVPGRELRLRQGDRLRVSVKNELQEETTVHWHGIRLPNAMDGVPHLTQKPIKPGETFLYDFVAPDAGTYWYHPHHNSSQQVGRGLYGPLIVEEAEPIKVDRDITWLLGDWRLLEDGQISDDFGNMHDSMHAGRVGNTITINGRAPQPLAVRTGERVRLRLINAANARIFGLKFAGHSPKIVALDGQPVTPHEPSGSVLVGPAMRVDLIIDMVGDPSLKFAVEDTFYKGLEYTLTTLEYGPNPLRQALLTTPIALPPNRIAEPHLRAATRHEITFSGGMGGGMGMMGGGMMGGGMGMMGGMSWAINGVSATSHTHEPMLTFARGKTVVLNLNNDTAWWHPIHLHGHSFRVISRNGKPTAHREWQDTVLMPPRETAEIAFVADNPGDWMFHCHVLEHQAAGMMANLRVA</sequence>
<dbReference type="Gene3D" id="2.60.40.420">
    <property type="entry name" value="Cupredoxins - blue copper proteins"/>
    <property type="match status" value="3"/>
</dbReference>
<dbReference type="InterPro" id="IPR001117">
    <property type="entry name" value="Cu-oxidase_2nd"/>
</dbReference>